<dbReference type="InterPro" id="IPR036895">
    <property type="entry name" value="Uracil-DNA_glycosylase-like_sf"/>
</dbReference>
<sequence length="185" mass="19773">MAGVDRAEPADVRPDRTLLRPGLRVVITGTLGRGHRPERYYAGAGNRFWELLEGSGLVGERLGPDDAGRLPGLGVGLTDLVIERVRRAGQEPETVIHRGPFDRAVRAVAPPVVAFVSKTAATWYARGAGERLPQGYGELAWTVAGVPAFVLPGPSGANNGMSLALRLALWTDLADFLEHLGHARP</sequence>
<keyword evidence="3" id="KW-1185">Reference proteome</keyword>
<dbReference type="Gene3D" id="3.40.470.10">
    <property type="entry name" value="Uracil-DNA glycosylase-like domain"/>
    <property type="match status" value="1"/>
</dbReference>
<dbReference type="Proteomes" id="UP001500767">
    <property type="component" value="Unassembled WGS sequence"/>
</dbReference>
<organism evidence="2 3">
    <name type="scientific">Microlunatus spumicola</name>
    <dbReference type="NCBI Taxonomy" id="81499"/>
    <lineage>
        <taxon>Bacteria</taxon>
        <taxon>Bacillati</taxon>
        <taxon>Actinomycetota</taxon>
        <taxon>Actinomycetes</taxon>
        <taxon>Propionibacteriales</taxon>
        <taxon>Propionibacteriaceae</taxon>
        <taxon>Microlunatus</taxon>
    </lineage>
</organism>
<feature type="domain" description="Uracil-DNA glycosylase-like" evidence="1">
    <location>
        <begin position="21"/>
        <end position="173"/>
    </location>
</feature>
<dbReference type="EMBL" id="BAAAYR010000003">
    <property type="protein sequence ID" value="GAA3568667.1"/>
    <property type="molecule type" value="Genomic_DNA"/>
</dbReference>
<evidence type="ECO:0000313" key="3">
    <source>
        <dbReference type="Proteomes" id="UP001500767"/>
    </source>
</evidence>
<protein>
    <submittedName>
        <fullName evidence="2">Mismatch-specific DNA-glycosylase</fullName>
    </submittedName>
</protein>
<comment type="caution">
    <text evidence="2">The sequence shown here is derived from an EMBL/GenBank/DDBJ whole genome shotgun (WGS) entry which is preliminary data.</text>
</comment>
<dbReference type="InterPro" id="IPR015637">
    <property type="entry name" value="MUG/TDG"/>
</dbReference>
<dbReference type="Pfam" id="PF03167">
    <property type="entry name" value="UDG"/>
    <property type="match status" value="1"/>
</dbReference>
<proteinExistence type="predicted"/>
<reference evidence="3" key="1">
    <citation type="journal article" date="2019" name="Int. J. Syst. Evol. Microbiol.">
        <title>The Global Catalogue of Microorganisms (GCM) 10K type strain sequencing project: providing services to taxonomists for standard genome sequencing and annotation.</title>
        <authorList>
            <consortium name="The Broad Institute Genomics Platform"/>
            <consortium name="The Broad Institute Genome Sequencing Center for Infectious Disease"/>
            <person name="Wu L."/>
            <person name="Ma J."/>
        </authorList>
    </citation>
    <scope>NUCLEOTIDE SEQUENCE [LARGE SCALE GENOMIC DNA]</scope>
    <source>
        <strain evidence="3">JCM 16540</strain>
    </source>
</reference>
<evidence type="ECO:0000313" key="2">
    <source>
        <dbReference type="EMBL" id="GAA3568667.1"/>
    </source>
</evidence>
<accession>A0ABP6XLL1</accession>
<dbReference type="SUPFAM" id="SSF52141">
    <property type="entry name" value="Uracil-DNA glycosylase-like"/>
    <property type="match status" value="1"/>
</dbReference>
<dbReference type="CDD" id="cd10028">
    <property type="entry name" value="UDG-F2_TDG_MUG"/>
    <property type="match status" value="1"/>
</dbReference>
<evidence type="ECO:0000259" key="1">
    <source>
        <dbReference type="Pfam" id="PF03167"/>
    </source>
</evidence>
<dbReference type="InterPro" id="IPR005122">
    <property type="entry name" value="Uracil-DNA_glycosylase-like"/>
</dbReference>
<gene>
    <name evidence="2" type="ORF">GCM10022197_26220</name>
</gene>
<name>A0ABP6XLL1_9ACTN</name>